<dbReference type="Pfam" id="PF00990">
    <property type="entry name" value="GGDEF"/>
    <property type="match status" value="2"/>
</dbReference>
<dbReference type="AlphaFoldDB" id="A0A173YG52"/>
<dbReference type="EMBL" id="CYZU01000001">
    <property type="protein sequence ID" value="CUN63231.1"/>
    <property type="molecule type" value="Genomic_DNA"/>
</dbReference>
<dbReference type="GO" id="GO:0071111">
    <property type="term" value="F:cyclic-guanylate-specific phosphodiesterase activity"/>
    <property type="evidence" value="ECO:0007669"/>
    <property type="project" value="UniProtKB-EC"/>
</dbReference>
<dbReference type="NCBIfam" id="TIGR00229">
    <property type="entry name" value="sensory_box"/>
    <property type="match status" value="1"/>
</dbReference>
<protein>
    <submittedName>
        <fullName evidence="3">Cyclic di-GMP phosphodiesterase Gmr</fullName>
        <ecNumber evidence="3">3.1.4.52</ecNumber>
    </submittedName>
</protein>
<dbReference type="Proteomes" id="UP000095544">
    <property type="component" value="Unassembled WGS sequence"/>
</dbReference>
<dbReference type="RefSeq" id="WP_055149921.1">
    <property type="nucleotide sequence ID" value="NZ_CYZU01000001.1"/>
</dbReference>
<dbReference type="SMART" id="SM00267">
    <property type="entry name" value="GGDEF"/>
    <property type="match status" value="2"/>
</dbReference>
<dbReference type="NCBIfam" id="TIGR00254">
    <property type="entry name" value="GGDEF"/>
    <property type="match status" value="2"/>
</dbReference>
<dbReference type="CDD" id="cd01949">
    <property type="entry name" value="GGDEF"/>
    <property type="match status" value="2"/>
</dbReference>
<dbReference type="InterPro" id="IPR013655">
    <property type="entry name" value="PAS_fold_3"/>
</dbReference>
<dbReference type="OrthoDB" id="9805474at2"/>
<dbReference type="InterPro" id="IPR052155">
    <property type="entry name" value="Biofilm_reg_signaling"/>
</dbReference>
<evidence type="ECO:0000259" key="1">
    <source>
        <dbReference type="PROSITE" id="PS50883"/>
    </source>
</evidence>
<dbReference type="InterPro" id="IPR029787">
    <property type="entry name" value="Nucleotide_cyclase"/>
</dbReference>
<dbReference type="Gene3D" id="3.30.70.270">
    <property type="match status" value="2"/>
</dbReference>
<dbReference type="SUPFAM" id="SSF55073">
    <property type="entry name" value="Nucleotide cyclase"/>
    <property type="match status" value="2"/>
</dbReference>
<dbReference type="InterPro" id="IPR035919">
    <property type="entry name" value="EAL_sf"/>
</dbReference>
<reference evidence="3 4" key="1">
    <citation type="submission" date="2015-09" db="EMBL/GenBank/DDBJ databases">
        <authorList>
            <consortium name="Pathogen Informatics"/>
        </authorList>
    </citation>
    <scope>NUCLEOTIDE SEQUENCE [LARGE SCALE GENOMIC DNA]</scope>
    <source>
        <strain evidence="3 4">2789STDY5834876</strain>
    </source>
</reference>
<dbReference type="InterPro" id="IPR000160">
    <property type="entry name" value="GGDEF_dom"/>
</dbReference>
<keyword evidence="3" id="KW-0378">Hydrolase</keyword>
<dbReference type="Pfam" id="PF08447">
    <property type="entry name" value="PAS_3"/>
    <property type="match status" value="1"/>
</dbReference>
<feature type="domain" description="EAL" evidence="1">
    <location>
        <begin position="485"/>
        <end position="740"/>
    </location>
</feature>
<dbReference type="InterPro" id="IPR000014">
    <property type="entry name" value="PAS"/>
</dbReference>
<evidence type="ECO:0000313" key="3">
    <source>
        <dbReference type="EMBL" id="CUN63231.1"/>
    </source>
</evidence>
<dbReference type="InterPro" id="IPR035965">
    <property type="entry name" value="PAS-like_dom_sf"/>
</dbReference>
<dbReference type="Gene3D" id="3.20.20.450">
    <property type="entry name" value="EAL domain"/>
    <property type="match status" value="1"/>
</dbReference>
<dbReference type="SMART" id="SM00052">
    <property type="entry name" value="EAL"/>
    <property type="match status" value="1"/>
</dbReference>
<dbReference type="CDD" id="cd01948">
    <property type="entry name" value="EAL"/>
    <property type="match status" value="1"/>
</dbReference>
<dbReference type="PROSITE" id="PS50883">
    <property type="entry name" value="EAL"/>
    <property type="match status" value="1"/>
</dbReference>
<evidence type="ECO:0000259" key="2">
    <source>
        <dbReference type="PROSITE" id="PS50887"/>
    </source>
</evidence>
<dbReference type="PROSITE" id="PS50887">
    <property type="entry name" value="GGDEF"/>
    <property type="match status" value="2"/>
</dbReference>
<dbReference type="PANTHER" id="PTHR44757">
    <property type="entry name" value="DIGUANYLATE CYCLASE DGCP"/>
    <property type="match status" value="1"/>
</dbReference>
<dbReference type="InterPro" id="IPR043128">
    <property type="entry name" value="Rev_trsase/Diguanyl_cyclase"/>
</dbReference>
<accession>A0A173YG52</accession>
<dbReference type="Pfam" id="PF00563">
    <property type="entry name" value="EAL"/>
    <property type="match status" value="1"/>
</dbReference>
<proteinExistence type="predicted"/>
<dbReference type="PANTHER" id="PTHR44757:SF2">
    <property type="entry name" value="BIOFILM ARCHITECTURE MAINTENANCE PROTEIN MBAA"/>
    <property type="match status" value="1"/>
</dbReference>
<organism evidence="3 4">
    <name type="scientific">Faecalicatena contorta</name>
    <dbReference type="NCBI Taxonomy" id="39482"/>
    <lineage>
        <taxon>Bacteria</taxon>
        <taxon>Bacillati</taxon>
        <taxon>Bacillota</taxon>
        <taxon>Clostridia</taxon>
        <taxon>Lachnospirales</taxon>
        <taxon>Lachnospiraceae</taxon>
        <taxon>Faecalicatena</taxon>
    </lineage>
</organism>
<dbReference type="InterPro" id="IPR001633">
    <property type="entry name" value="EAL_dom"/>
</dbReference>
<gene>
    <name evidence="3" type="primary">gmr_1</name>
    <name evidence="3" type="ORF">ERS852491_00103</name>
</gene>
<dbReference type="STRING" id="39482.ERS852491_00103"/>
<dbReference type="EC" id="3.1.4.52" evidence="3"/>
<feature type="domain" description="GGDEF" evidence="2">
    <location>
        <begin position="344"/>
        <end position="476"/>
    </location>
</feature>
<dbReference type="CDD" id="cd00130">
    <property type="entry name" value="PAS"/>
    <property type="match status" value="1"/>
</dbReference>
<dbReference type="Gene3D" id="3.30.450.20">
    <property type="entry name" value="PAS domain"/>
    <property type="match status" value="1"/>
</dbReference>
<evidence type="ECO:0000313" key="4">
    <source>
        <dbReference type="Proteomes" id="UP000095544"/>
    </source>
</evidence>
<sequence>MQDIKNSEEYKSLWARANYDDLTKVLNRRAGRERLISLLEKARTESRILVVALCDVNDLKQINDRHGHREGDNMLRYVAMSMSRELKENDVLFRLSGDEFAMAFYDENEKNAEKRMQRILAYLNEKKNSRKLMYETSFSYGLVEIYPEEYYMVEDLLEKADCKMYIQKRNYHILRAKQRLEQQNDSGVREFIYDKEHLYDALMESTDDYIFVGNMKTGVFRYPPAMVREFGLPGEVVENAAAFWGGKIHPYDERHFLESNQEIADGRMESHDIEYRAKNARGEWIWLRCRGRMIRDERGEPNLFAGMITNLGRNHKTDHMTGLYNRFEFEGDAKKYMVDLEETEYLGIMLLDMDGFRNINDLNNRSFGDAVLKITAQKIVEFLPSNARVYRMDGDEFAVLFLNGSKEDAMEVFSRIQSHFQKIQDYKGRKYYCTMSAGYASYPEDSDDYQELLQYANYSLECSKLKGKNRLTVFTKEILESRGRKLEMTELLRESIERGFTGFSLNYQPQIVSGTKQLSGAEALARWQCTAFGDVPPSEFIRILEQSGLIIKAGKWVFTEAVRQCSEWIKRKPDFRMSINLSYPQMLEEDFESFVLGTLDSFHVPYENITLEVTETYLIEQDSIVHDIMGRLQEKGIQTAMDDFGMGYSSLYELKNTPADIVKIDKGFVNGLTTDLFTATFIRSITELCHDVGKTVCLEGVKTVEDYNVAKEIGIDLIQGYYFSKAVPPAEFEEVFLEERNASVKRN</sequence>
<dbReference type="SUPFAM" id="SSF55785">
    <property type="entry name" value="PYP-like sensor domain (PAS domain)"/>
    <property type="match status" value="1"/>
</dbReference>
<feature type="domain" description="GGDEF" evidence="2">
    <location>
        <begin position="47"/>
        <end position="177"/>
    </location>
</feature>
<name>A0A173YG52_9FIRM</name>
<dbReference type="SUPFAM" id="SSF141868">
    <property type="entry name" value="EAL domain-like"/>
    <property type="match status" value="1"/>
</dbReference>